<dbReference type="InterPro" id="IPR016181">
    <property type="entry name" value="Acyl_CoA_acyltransferase"/>
</dbReference>
<dbReference type="AlphaFoldDB" id="A0A1G1Y9Y1"/>
<dbReference type="InterPro" id="IPR000182">
    <property type="entry name" value="GNAT_dom"/>
</dbReference>
<name>A0A1G1Y9Y1_9BACT</name>
<reference evidence="2 3" key="1">
    <citation type="journal article" date="2016" name="Nat. Commun.">
        <title>Thousands of microbial genomes shed light on interconnected biogeochemical processes in an aquifer system.</title>
        <authorList>
            <person name="Anantharaman K."/>
            <person name="Brown C.T."/>
            <person name="Hug L.A."/>
            <person name="Sharon I."/>
            <person name="Castelle C.J."/>
            <person name="Probst A.J."/>
            <person name="Thomas B.C."/>
            <person name="Singh A."/>
            <person name="Wilkins M.J."/>
            <person name="Karaoz U."/>
            <person name="Brodie E.L."/>
            <person name="Williams K.H."/>
            <person name="Hubbard S.S."/>
            <person name="Banfield J.F."/>
        </authorList>
    </citation>
    <scope>NUCLEOTIDE SEQUENCE [LARGE SCALE GENOMIC DNA]</scope>
</reference>
<dbReference type="GO" id="GO:0016747">
    <property type="term" value="F:acyltransferase activity, transferring groups other than amino-acyl groups"/>
    <property type="evidence" value="ECO:0007669"/>
    <property type="project" value="InterPro"/>
</dbReference>
<dbReference type="SUPFAM" id="SSF55729">
    <property type="entry name" value="Acyl-CoA N-acyltransferases (Nat)"/>
    <property type="match status" value="1"/>
</dbReference>
<dbReference type="PANTHER" id="PTHR43415">
    <property type="entry name" value="SPERMIDINE N(1)-ACETYLTRANSFERASE"/>
    <property type="match status" value="1"/>
</dbReference>
<dbReference type="PROSITE" id="PS51186">
    <property type="entry name" value="GNAT"/>
    <property type="match status" value="1"/>
</dbReference>
<dbReference type="PANTHER" id="PTHR43415:SF3">
    <property type="entry name" value="GNAT-FAMILY ACETYLTRANSFERASE"/>
    <property type="match status" value="1"/>
</dbReference>
<proteinExistence type="predicted"/>
<evidence type="ECO:0000259" key="1">
    <source>
        <dbReference type="PROSITE" id="PS51186"/>
    </source>
</evidence>
<feature type="domain" description="N-acetyltransferase" evidence="1">
    <location>
        <begin position="8"/>
        <end position="173"/>
    </location>
</feature>
<dbReference type="Proteomes" id="UP000178432">
    <property type="component" value="Unassembled WGS sequence"/>
</dbReference>
<comment type="caution">
    <text evidence="2">The sequence shown here is derived from an EMBL/GenBank/DDBJ whole genome shotgun (WGS) entry which is preliminary data.</text>
</comment>
<dbReference type="Pfam" id="PF13302">
    <property type="entry name" value="Acetyltransf_3"/>
    <property type="match status" value="1"/>
</dbReference>
<accession>A0A1G1Y9Y1</accession>
<sequence>MILKGKLVTLRPLSLKDAPNFCRWLSDPELTEFLTRWRHFGPPSLSEERNWIKKNKESSHDANFSIDAADGAHIGSVSLKNIDRLDKNAEFGIFIGDKKYWGQGCGTEAGRLIINYGFKKLKLRLIYLRYIAFNIRGEKSYKKLGFKPAGRIRRLLELDGFFHDQCWMDLLKEEFYNTIKR</sequence>
<evidence type="ECO:0000313" key="2">
    <source>
        <dbReference type="EMBL" id="OGY49041.1"/>
    </source>
</evidence>
<protein>
    <recommendedName>
        <fullName evidence="1">N-acetyltransferase domain-containing protein</fullName>
    </recommendedName>
</protein>
<organism evidence="2 3">
    <name type="scientific">Candidatus Buchananbacteria bacterium RIFCSPHIGHO2_01_FULL_46_12</name>
    <dbReference type="NCBI Taxonomy" id="1797536"/>
    <lineage>
        <taxon>Bacteria</taxon>
        <taxon>Candidatus Buchananiibacteriota</taxon>
    </lineage>
</organism>
<dbReference type="EMBL" id="MHIF01000006">
    <property type="protein sequence ID" value="OGY49041.1"/>
    <property type="molecule type" value="Genomic_DNA"/>
</dbReference>
<evidence type="ECO:0000313" key="3">
    <source>
        <dbReference type="Proteomes" id="UP000178432"/>
    </source>
</evidence>
<dbReference type="Gene3D" id="3.40.630.30">
    <property type="match status" value="1"/>
</dbReference>
<gene>
    <name evidence="2" type="ORF">A2663_03840</name>
</gene>